<sequence length="447" mass="48087">MADPVSTAASVIGVVAVALQAVKLVHDAVERYKGRDKAMAQLSAELGELLAMLAAAHDTAALDPAGLALVRGPIEHCTKICTEFRDTLDDFYKKGSPSSSSMSRRDWARMEFKKGTLNEFTDTLASYKSTLQIGLGTIVMRKTTQTHAVLEKYNELVQDTAYNLETQLQRIQDKMDALETVTSPDPTVTVDLTDEKAVTEQCLRICEEAQAVLQRLQAEQPGNRPAAGETHQSPLPASGSTERGAGGDDGGGRFQEQFQAQVMTATALAESQLRLADTISRLQQRLGVVLDATSGGDPDRERARLQEDIAMSKQCLEVCNLASSLSSQKIHVVGEVVADEDCDQVVVTTLADLWNVKKVMAGRNSAQLVGSMDDASLQKLSGDRYNSRFGAVPTSVVLPGAGAATRPDRPETLSPSGSTTEDTTAADEMRRRILEATLGRYGQVTNA</sequence>
<feature type="region of interest" description="Disordered" evidence="2">
    <location>
        <begin position="219"/>
        <end position="253"/>
    </location>
</feature>
<comment type="caution">
    <text evidence="4">The sequence shown here is derived from an EMBL/GenBank/DDBJ whole genome shotgun (WGS) entry which is preliminary data.</text>
</comment>
<reference evidence="4" key="1">
    <citation type="journal article" date="2021" name="Nat. Commun.">
        <title>Genetic determinants of endophytism in the Arabidopsis root mycobiome.</title>
        <authorList>
            <person name="Mesny F."/>
            <person name="Miyauchi S."/>
            <person name="Thiergart T."/>
            <person name="Pickel B."/>
            <person name="Atanasova L."/>
            <person name="Karlsson M."/>
            <person name="Huettel B."/>
            <person name="Barry K.W."/>
            <person name="Haridas S."/>
            <person name="Chen C."/>
            <person name="Bauer D."/>
            <person name="Andreopoulos W."/>
            <person name="Pangilinan J."/>
            <person name="LaButti K."/>
            <person name="Riley R."/>
            <person name="Lipzen A."/>
            <person name="Clum A."/>
            <person name="Drula E."/>
            <person name="Henrissat B."/>
            <person name="Kohler A."/>
            <person name="Grigoriev I.V."/>
            <person name="Martin F.M."/>
            <person name="Hacquard S."/>
        </authorList>
    </citation>
    <scope>NUCLEOTIDE SEQUENCE</scope>
    <source>
        <strain evidence="4">MPI-CAGE-CH-0230</strain>
    </source>
</reference>
<evidence type="ECO:0000313" key="5">
    <source>
        <dbReference type="Proteomes" id="UP000756346"/>
    </source>
</evidence>
<feature type="compositionally biased region" description="Polar residues" evidence="2">
    <location>
        <begin position="230"/>
        <end position="241"/>
    </location>
</feature>
<feature type="region of interest" description="Disordered" evidence="2">
    <location>
        <begin position="399"/>
        <end position="427"/>
    </location>
</feature>
<protein>
    <recommendedName>
        <fullName evidence="3">Azaphilone pigments biosynthesis cluster protein L N-terminal domain-containing protein</fullName>
    </recommendedName>
</protein>
<feature type="coiled-coil region" evidence="1">
    <location>
        <begin position="161"/>
        <end position="219"/>
    </location>
</feature>
<keyword evidence="5" id="KW-1185">Reference proteome</keyword>
<feature type="compositionally biased region" description="Polar residues" evidence="2">
    <location>
        <begin position="413"/>
        <end position="423"/>
    </location>
</feature>
<dbReference type="EMBL" id="JAGTJQ010000013">
    <property type="protein sequence ID" value="KAH7014492.1"/>
    <property type="molecule type" value="Genomic_DNA"/>
</dbReference>
<dbReference type="RefSeq" id="XP_046005459.1">
    <property type="nucleotide sequence ID" value="XM_046151976.1"/>
</dbReference>
<dbReference type="AlphaFoldDB" id="A0A9P9BLW5"/>
<dbReference type="InterPro" id="IPR031348">
    <property type="entry name" value="PigL_N"/>
</dbReference>
<gene>
    <name evidence="4" type="ORF">B0I36DRAFT_299420</name>
</gene>
<evidence type="ECO:0000313" key="4">
    <source>
        <dbReference type="EMBL" id="KAH7014492.1"/>
    </source>
</evidence>
<proteinExistence type="predicted"/>
<name>A0A9P9BLW5_9PEZI</name>
<dbReference type="Proteomes" id="UP000756346">
    <property type="component" value="Unassembled WGS sequence"/>
</dbReference>
<dbReference type="Pfam" id="PF17111">
    <property type="entry name" value="PigL_N"/>
    <property type="match status" value="1"/>
</dbReference>
<evidence type="ECO:0000259" key="3">
    <source>
        <dbReference type="Pfam" id="PF17111"/>
    </source>
</evidence>
<keyword evidence="1" id="KW-0175">Coiled coil</keyword>
<dbReference type="OrthoDB" id="428260at2759"/>
<feature type="domain" description="Azaphilone pigments biosynthesis cluster protein L N-terminal" evidence="3">
    <location>
        <begin position="2"/>
        <end position="207"/>
    </location>
</feature>
<dbReference type="GeneID" id="70181522"/>
<organism evidence="4 5">
    <name type="scientific">Microdochium trichocladiopsis</name>
    <dbReference type="NCBI Taxonomy" id="1682393"/>
    <lineage>
        <taxon>Eukaryota</taxon>
        <taxon>Fungi</taxon>
        <taxon>Dikarya</taxon>
        <taxon>Ascomycota</taxon>
        <taxon>Pezizomycotina</taxon>
        <taxon>Sordariomycetes</taxon>
        <taxon>Xylariomycetidae</taxon>
        <taxon>Xylariales</taxon>
        <taxon>Microdochiaceae</taxon>
        <taxon>Microdochium</taxon>
    </lineage>
</organism>
<evidence type="ECO:0000256" key="2">
    <source>
        <dbReference type="SAM" id="MobiDB-lite"/>
    </source>
</evidence>
<accession>A0A9P9BLW5</accession>
<evidence type="ECO:0000256" key="1">
    <source>
        <dbReference type="SAM" id="Coils"/>
    </source>
</evidence>